<dbReference type="HOGENOM" id="CLU_092742_0_0_7"/>
<evidence type="ECO:0000256" key="1">
    <source>
        <dbReference type="ARBA" id="ARBA00007734"/>
    </source>
</evidence>
<accession>B8DKX7</accession>
<proteinExistence type="inferred from homology"/>
<dbReference type="EMBL" id="CP001197">
    <property type="protein sequence ID" value="ACL07680.1"/>
    <property type="molecule type" value="Genomic_DNA"/>
</dbReference>
<dbReference type="InterPro" id="IPR008258">
    <property type="entry name" value="Transglycosylase_SLT_dom_1"/>
</dbReference>
<reference evidence="3" key="1">
    <citation type="submission" date="2008-10" db="EMBL/GenBank/DDBJ databases">
        <title>Complete sequence of Desulfovibrio vulgaris str. 'Miyazaki F'.</title>
        <authorList>
            <person name="Lucas S."/>
            <person name="Copeland A."/>
            <person name="Lapidus A."/>
            <person name="Glavina del Rio T."/>
            <person name="Dalin E."/>
            <person name="Tice H."/>
            <person name="Bruce D."/>
            <person name="Goodwin L."/>
            <person name="Pitluck S."/>
            <person name="Sims D."/>
            <person name="Brettin T."/>
            <person name="Detter J.C."/>
            <person name="Han C."/>
            <person name="Larimer F."/>
            <person name="Land M."/>
            <person name="Hauser L."/>
            <person name="Kyrpides N."/>
            <person name="Mikhailova N."/>
            <person name="Hazen T.C."/>
            <person name="Richardson P."/>
        </authorList>
    </citation>
    <scope>NUCLEOTIDE SEQUENCE</scope>
    <source>
        <strain evidence="3">Miyazaki F</strain>
    </source>
</reference>
<dbReference type="PANTHER" id="PTHR37423:SF2">
    <property type="entry name" value="MEMBRANE-BOUND LYTIC MUREIN TRANSGLYCOSYLASE C"/>
    <property type="match status" value="1"/>
</dbReference>
<dbReference type="SUPFAM" id="SSF53955">
    <property type="entry name" value="Lysozyme-like"/>
    <property type="match status" value="1"/>
</dbReference>
<dbReference type="eggNOG" id="COG0741">
    <property type="taxonomic scope" value="Bacteria"/>
</dbReference>
<evidence type="ECO:0000259" key="2">
    <source>
        <dbReference type="Pfam" id="PF01464"/>
    </source>
</evidence>
<dbReference type="AlphaFoldDB" id="B8DKX7"/>
<name>B8DKX7_NITV9</name>
<dbReference type="STRING" id="883.DvMF_0723"/>
<evidence type="ECO:0000313" key="3">
    <source>
        <dbReference type="EMBL" id="ACL07680.1"/>
    </source>
</evidence>
<dbReference type="InterPro" id="IPR023346">
    <property type="entry name" value="Lysozyme-like_dom_sf"/>
</dbReference>
<dbReference type="PANTHER" id="PTHR37423">
    <property type="entry name" value="SOLUBLE LYTIC MUREIN TRANSGLYCOSYLASE-RELATED"/>
    <property type="match status" value="1"/>
</dbReference>
<protein>
    <submittedName>
        <fullName evidence="3">Lytic transglycosylase catalytic</fullName>
    </submittedName>
</protein>
<gene>
    <name evidence="3" type="ordered locus">DvMF_0723</name>
</gene>
<feature type="domain" description="Transglycosylase SLT" evidence="2">
    <location>
        <begin position="102"/>
        <end position="207"/>
    </location>
</feature>
<organism evidence="3">
    <name type="scientific">Nitratidesulfovibrio vulgaris (strain DSM 19637 / Miyazaki F)</name>
    <name type="common">Desulfovibrio vulgaris</name>
    <dbReference type="NCBI Taxonomy" id="883"/>
    <lineage>
        <taxon>Bacteria</taxon>
        <taxon>Pseudomonadati</taxon>
        <taxon>Thermodesulfobacteriota</taxon>
        <taxon>Desulfovibrionia</taxon>
        <taxon>Desulfovibrionales</taxon>
        <taxon>Desulfovibrionaceae</taxon>
        <taxon>Nitratidesulfovibrio</taxon>
    </lineage>
</organism>
<dbReference type="KEGG" id="dvm:DvMF_0723"/>
<comment type="similarity">
    <text evidence="1">Belongs to the transglycosylase Slt family.</text>
</comment>
<dbReference type="Pfam" id="PF01464">
    <property type="entry name" value="SLT"/>
    <property type="match status" value="1"/>
</dbReference>
<dbReference type="CAZy" id="GH23">
    <property type="family name" value="Glycoside Hydrolase Family 23"/>
</dbReference>
<dbReference type="Gene3D" id="1.10.530.10">
    <property type="match status" value="1"/>
</dbReference>
<sequence length="262" mass="28583">MGFHKGYRAIRLPFGWEVWVWPPAPATPFGRRLATLFVSAALSFLGWCLEALRVLGIALLAAILLHLWFGYSAHAATIPREAQAHRSVLVRAARLEWGLGAPVATFAAQVHQESEWRPDAVSPVGAQGLAQFMPSTARWLPSVAPQTGQPAPFNPAWALRAVVAYDLWLHQRVRAATPCDRMAMALAAYNGGLGWVQRDVRLAATRGRNPAAWWGNVEAVNAGRSANAFRENRGYPRRILLTLEPVYEAAAWGGGSCDGGRS</sequence>
<dbReference type="OrthoDB" id="9815002at2"/>